<dbReference type="EMBL" id="ASGP02000006">
    <property type="protein sequence ID" value="KAH9502143.1"/>
    <property type="molecule type" value="Genomic_DNA"/>
</dbReference>
<evidence type="ECO:0000313" key="2">
    <source>
        <dbReference type="Proteomes" id="UP000790347"/>
    </source>
</evidence>
<evidence type="ECO:0000313" key="1">
    <source>
        <dbReference type="EMBL" id="KAH9502143.1"/>
    </source>
</evidence>
<organism evidence="1 2">
    <name type="scientific">Dermatophagoides farinae</name>
    <name type="common">American house dust mite</name>
    <dbReference type="NCBI Taxonomy" id="6954"/>
    <lineage>
        <taxon>Eukaryota</taxon>
        <taxon>Metazoa</taxon>
        <taxon>Ecdysozoa</taxon>
        <taxon>Arthropoda</taxon>
        <taxon>Chelicerata</taxon>
        <taxon>Arachnida</taxon>
        <taxon>Acari</taxon>
        <taxon>Acariformes</taxon>
        <taxon>Sarcoptiformes</taxon>
        <taxon>Astigmata</taxon>
        <taxon>Psoroptidia</taxon>
        <taxon>Analgoidea</taxon>
        <taxon>Pyroglyphidae</taxon>
        <taxon>Dermatophagoidinae</taxon>
        <taxon>Dermatophagoides</taxon>
    </lineage>
</organism>
<name>A0A922L3X4_DERFA</name>
<dbReference type="AlphaFoldDB" id="A0A922L3X4"/>
<keyword evidence="2" id="KW-1185">Reference proteome</keyword>
<sequence length="131" mass="15369">MSYVKKVERKRLLANWNKIYIEDKYGSISNSCIRMLTMSESLPPFVNKWLTMSLTGHGQFGKYLEKIGRRDDANCQCGLSEQSVHHLKFDCPLMNEPRYRFDMARRNCISPIELIKLEVVFMNKLRSGQMN</sequence>
<accession>A0A922L3X4</accession>
<comment type="caution">
    <text evidence="1">The sequence shown here is derived from an EMBL/GenBank/DDBJ whole genome shotgun (WGS) entry which is preliminary data.</text>
</comment>
<proteinExistence type="predicted"/>
<reference evidence="1" key="1">
    <citation type="submission" date="2013-05" db="EMBL/GenBank/DDBJ databases">
        <authorList>
            <person name="Yim A.K.Y."/>
            <person name="Chan T.F."/>
            <person name="Ji K.M."/>
            <person name="Liu X.Y."/>
            <person name="Zhou J.W."/>
            <person name="Li R.Q."/>
            <person name="Yang K.Y."/>
            <person name="Li J."/>
            <person name="Li M."/>
            <person name="Law P.T.W."/>
            <person name="Wu Y.L."/>
            <person name="Cai Z.L."/>
            <person name="Qin H."/>
            <person name="Bao Y."/>
            <person name="Leung R.K.K."/>
            <person name="Ng P.K.S."/>
            <person name="Zou J."/>
            <person name="Zhong X.J."/>
            <person name="Ran P.X."/>
            <person name="Zhong N.S."/>
            <person name="Liu Z.G."/>
            <person name="Tsui S.K.W."/>
        </authorList>
    </citation>
    <scope>NUCLEOTIDE SEQUENCE</scope>
    <source>
        <strain evidence="1">Derf</strain>
        <tissue evidence="1">Whole organism</tissue>
    </source>
</reference>
<protein>
    <submittedName>
        <fullName evidence="1">Uncharacterized protein</fullName>
    </submittedName>
</protein>
<reference evidence="1" key="2">
    <citation type="journal article" date="2022" name="Res Sq">
        <title>Comparative Genomics Reveals Insights into the Divergent Evolution of Astigmatic Mites and Household Pest Adaptations.</title>
        <authorList>
            <person name="Xiong Q."/>
            <person name="Wan A.T.-Y."/>
            <person name="Liu X.-Y."/>
            <person name="Fung C.S.-H."/>
            <person name="Xiao X."/>
            <person name="Malainual N."/>
            <person name="Hou J."/>
            <person name="Wang L."/>
            <person name="Wang M."/>
            <person name="Yang K."/>
            <person name="Cui Y."/>
            <person name="Leung E."/>
            <person name="Nong W."/>
            <person name="Shin S.-K."/>
            <person name="Au S."/>
            <person name="Jeong K.Y."/>
            <person name="Chew F.T."/>
            <person name="Hui J."/>
            <person name="Leung T.F."/>
            <person name="Tungtrongchitr A."/>
            <person name="Zhong N."/>
            <person name="Liu Z."/>
            <person name="Tsui S."/>
        </authorList>
    </citation>
    <scope>NUCLEOTIDE SEQUENCE</scope>
    <source>
        <strain evidence="1">Derf</strain>
        <tissue evidence="1">Whole organism</tissue>
    </source>
</reference>
<dbReference type="Proteomes" id="UP000790347">
    <property type="component" value="Unassembled WGS sequence"/>
</dbReference>
<gene>
    <name evidence="1" type="ORF">DERF_012932</name>
</gene>